<gene>
    <name evidence="2" type="ORF">EKG38_14770</name>
</gene>
<dbReference type="RefSeq" id="WP_126520997.1">
    <property type="nucleotide sequence ID" value="NZ_RXNU01000007.1"/>
</dbReference>
<feature type="signal peptide" evidence="1">
    <location>
        <begin position="1"/>
        <end position="21"/>
    </location>
</feature>
<keyword evidence="1" id="KW-0732">Signal</keyword>
<reference evidence="2 3" key="1">
    <citation type="submission" date="2018-12" db="EMBL/GenBank/DDBJ databases">
        <authorList>
            <person name="Yu L."/>
        </authorList>
    </citation>
    <scope>NUCLEOTIDE SEQUENCE [LARGE SCALE GENOMIC DNA]</scope>
    <source>
        <strain evidence="2 3">HAW-EB2</strain>
    </source>
</reference>
<protein>
    <submittedName>
        <fullName evidence="2">Uncharacterized protein</fullName>
    </submittedName>
</protein>
<evidence type="ECO:0000313" key="2">
    <source>
        <dbReference type="EMBL" id="RTR38221.1"/>
    </source>
</evidence>
<organism evidence="2 3">
    <name type="scientific">Shewanella canadensis</name>
    <dbReference type="NCBI Taxonomy" id="271096"/>
    <lineage>
        <taxon>Bacteria</taxon>
        <taxon>Pseudomonadati</taxon>
        <taxon>Pseudomonadota</taxon>
        <taxon>Gammaproteobacteria</taxon>
        <taxon>Alteromonadales</taxon>
        <taxon>Shewanellaceae</taxon>
        <taxon>Shewanella</taxon>
    </lineage>
</organism>
<dbReference type="EMBL" id="RXNU01000007">
    <property type="protein sequence ID" value="RTR38221.1"/>
    <property type="molecule type" value="Genomic_DNA"/>
</dbReference>
<proteinExistence type="predicted"/>
<evidence type="ECO:0000256" key="1">
    <source>
        <dbReference type="SAM" id="SignalP"/>
    </source>
</evidence>
<evidence type="ECO:0000313" key="3">
    <source>
        <dbReference type="Proteomes" id="UP000267448"/>
    </source>
</evidence>
<sequence>MKSIFSIFVLFISLATFTACATSRPTSITVDDSNRLVEIKVSGNFLEDELRFKSAKYDICIQNLGDNLFHIDAKVISKRIDPLTGDELIARNQIVTQVKVEPEVKVMIGGLDTWSSSVQKDGTITETRSQKRYVLQILK</sequence>
<dbReference type="PROSITE" id="PS51257">
    <property type="entry name" value="PROKAR_LIPOPROTEIN"/>
    <property type="match status" value="1"/>
</dbReference>
<name>A0A431WRW9_9GAMM</name>
<feature type="chain" id="PRO_5019027334" evidence="1">
    <location>
        <begin position="22"/>
        <end position="139"/>
    </location>
</feature>
<keyword evidence="3" id="KW-1185">Reference proteome</keyword>
<comment type="caution">
    <text evidence="2">The sequence shown here is derived from an EMBL/GenBank/DDBJ whole genome shotgun (WGS) entry which is preliminary data.</text>
</comment>
<dbReference type="OrthoDB" id="6263881at2"/>
<dbReference type="Proteomes" id="UP000267448">
    <property type="component" value="Unassembled WGS sequence"/>
</dbReference>
<accession>A0A431WRW9</accession>
<dbReference type="AlphaFoldDB" id="A0A431WRW9"/>